<dbReference type="STRING" id="28042.GU90_00915"/>
<accession>A0A073B2Y1</accession>
<feature type="region of interest" description="Disordered" evidence="1">
    <location>
        <begin position="1"/>
        <end position="128"/>
    </location>
</feature>
<dbReference type="PANTHER" id="PTHR35788">
    <property type="entry name" value="EXPORTED PROTEIN-RELATED"/>
    <property type="match status" value="1"/>
</dbReference>
<dbReference type="eggNOG" id="COG2720">
    <property type="taxonomic scope" value="Bacteria"/>
</dbReference>
<reference evidence="4 5" key="1">
    <citation type="submission" date="2014-06" db="EMBL/GenBank/DDBJ databases">
        <title>Saccharopolyspora rectivirgula DSM-43113 Genome sequencing.</title>
        <authorList>
            <person name="Barrera C."/>
            <person name="Millon L."/>
            <person name="Rognon B."/>
            <person name="Zaugg C."/>
            <person name="Monod M."/>
        </authorList>
    </citation>
    <scope>NUCLEOTIDE SEQUENCE [LARGE SCALE GENOMIC DNA]</scope>
    <source>
        <strain evidence="4 5">DSM 43113</strain>
    </source>
</reference>
<dbReference type="Proteomes" id="UP000031419">
    <property type="component" value="Unassembled WGS sequence"/>
</dbReference>
<keyword evidence="2" id="KW-1133">Transmembrane helix</keyword>
<proteinExistence type="predicted"/>
<feature type="transmembrane region" description="Helical" evidence="2">
    <location>
        <begin position="128"/>
        <end position="148"/>
    </location>
</feature>
<evidence type="ECO:0000256" key="2">
    <source>
        <dbReference type="SAM" id="Phobius"/>
    </source>
</evidence>
<sequence>MPEDNDRRWDAEQPTERIHIDPELGRAAGGPAPESDTERTTRIPPVDSGAPTRSGTSISGQLDPEPEDPDLERTEQLAALPSDFPDLPTQAIPAVQDEPAYRDPEPAPEPLAVDEEPEQPRSGKRSPAARAGLVVGAVVAALGLLYVGDLALTSGQVPRGTVVAGVEIGGMERAAAEAELREQLGARLDEPVELQADKKTATIDPNAAGLRIDFAATVEHAGEQPLNPFTRFTSLFTTREVAPVTEGDRQQLIEQLKGVQQKLEQEPVEGDIRFEGATPVPVNPIPGHRIDLDEAADVVIRDWAKEGPVRLPHTKQPVSTTADGVQEALREIAEPAVSAPVTVRGEGKDAVFSPEDIGKALRFTPNGNGGLKAELDVPTAADALLPQLEETVKPSKDAEIVLEGNRPVVRPSEDGVGIDWDKTLEPAMDVLKRSEDRSLDAVYKPEPAEFTTEQANELGIKEVVGEFTTGGFEPASGENIRRVAEQVNGAIVKPGETFSLNGHTGPRTAAQGYVESGIIKDGRPGKAVGGGISQFATTLYNAAYFAGMEDVEHKAHSYYISRYPAGREATVFQNPDGSSVIDVKFKNVSNSGILITTRWTPSSITVTLWGTKQFDVTSETSERTDITPPKEVPIPPGEPCSPSNGAPGFTVYDTRTIRDLTTGEVRTERTKTVYEPQPIIKCDAPPPAP</sequence>
<dbReference type="Pfam" id="PF04294">
    <property type="entry name" value="VanW"/>
    <property type="match status" value="1"/>
</dbReference>
<keyword evidence="2" id="KW-0472">Membrane</keyword>
<feature type="compositionally biased region" description="Basic and acidic residues" evidence="1">
    <location>
        <begin position="1"/>
        <end position="24"/>
    </location>
</feature>
<feature type="compositionally biased region" description="Polar residues" evidence="1">
    <location>
        <begin position="51"/>
        <end position="60"/>
    </location>
</feature>
<dbReference type="Pfam" id="PF12229">
    <property type="entry name" value="PG_binding_4"/>
    <property type="match status" value="2"/>
</dbReference>
<evidence type="ECO:0000259" key="3">
    <source>
        <dbReference type="Pfam" id="PF12229"/>
    </source>
</evidence>
<keyword evidence="5" id="KW-1185">Reference proteome</keyword>
<organism evidence="4 5">
    <name type="scientific">Saccharopolyspora rectivirgula</name>
    <dbReference type="NCBI Taxonomy" id="28042"/>
    <lineage>
        <taxon>Bacteria</taxon>
        <taxon>Bacillati</taxon>
        <taxon>Actinomycetota</taxon>
        <taxon>Actinomycetes</taxon>
        <taxon>Pseudonocardiales</taxon>
        <taxon>Pseudonocardiaceae</taxon>
        <taxon>Saccharopolyspora</taxon>
    </lineage>
</organism>
<dbReference type="PANTHER" id="PTHR35788:SF1">
    <property type="entry name" value="EXPORTED PROTEIN"/>
    <property type="match status" value="1"/>
</dbReference>
<evidence type="ECO:0000313" key="4">
    <source>
        <dbReference type="EMBL" id="KEI45975.1"/>
    </source>
</evidence>
<keyword evidence="2" id="KW-0812">Transmembrane</keyword>
<feature type="region of interest" description="Disordered" evidence="1">
    <location>
        <begin position="618"/>
        <end position="651"/>
    </location>
</feature>
<comment type="caution">
    <text evidence="4">The sequence shown here is derived from an EMBL/GenBank/DDBJ whole genome shotgun (WGS) entry which is preliminary data.</text>
</comment>
<dbReference type="AlphaFoldDB" id="A0A073B2Y1"/>
<gene>
    <name evidence="4" type="ORF">GU90_00915</name>
</gene>
<dbReference type="InterPro" id="IPR007391">
    <property type="entry name" value="Vancomycin_resist_VanW"/>
</dbReference>
<dbReference type="RefSeq" id="WP_029721152.1">
    <property type="nucleotide sequence ID" value="NZ_JAJUIW010000029.1"/>
</dbReference>
<dbReference type="InterPro" id="IPR052913">
    <property type="entry name" value="Glycopeptide_resist_protein"/>
</dbReference>
<feature type="domain" description="YoaR-like putative peptidoglycan binding" evidence="3">
    <location>
        <begin position="366"/>
        <end position="437"/>
    </location>
</feature>
<protein>
    <submittedName>
        <fullName evidence="4">Vanomycin resistance protein VanB</fullName>
    </submittedName>
</protein>
<evidence type="ECO:0000313" key="5">
    <source>
        <dbReference type="Proteomes" id="UP000031419"/>
    </source>
</evidence>
<feature type="compositionally biased region" description="Pro residues" evidence="1">
    <location>
        <begin position="630"/>
        <end position="639"/>
    </location>
</feature>
<evidence type="ECO:0000256" key="1">
    <source>
        <dbReference type="SAM" id="MobiDB-lite"/>
    </source>
</evidence>
<feature type="domain" description="YoaR-like putative peptidoglycan binding" evidence="3">
    <location>
        <begin position="202"/>
        <end position="297"/>
    </location>
</feature>
<dbReference type="OrthoDB" id="9813301at2"/>
<dbReference type="InterPro" id="IPR022029">
    <property type="entry name" value="YoaR-like_PG-bd"/>
</dbReference>
<name>A0A073B2Y1_9PSEU</name>
<dbReference type="EMBL" id="JNVU01000004">
    <property type="protein sequence ID" value="KEI45975.1"/>
    <property type="molecule type" value="Genomic_DNA"/>
</dbReference>